<evidence type="ECO:0000313" key="3">
    <source>
        <dbReference type="Proteomes" id="UP001158045"/>
    </source>
</evidence>
<dbReference type="Proteomes" id="UP001158045">
    <property type="component" value="Unassembled WGS sequence"/>
</dbReference>
<gene>
    <name evidence="2" type="ORF">QE109_15730</name>
</gene>
<dbReference type="Gene3D" id="3.90.1010.20">
    <property type="match status" value="2"/>
</dbReference>
<name>A0ABT6NGQ1_9FIRM</name>
<accession>A0ABT6NGQ1</accession>
<dbReference type="PROSITE" id="PS51257">
    <property type="entry name" value="PROKAR_LIPOPROTEIN"/>
    <property type="match status" value="1"/>
</dbReference>
<protein>
    <recommendedName>
        <fullName evidence="4">FMN-binding protein</fullName>
    </recommendedName>
</protein>
<organism evidence="2 3">
    <name type="scientific">Fusibacter bizertensis</name>
    <dbReference type="NCBI Taxonomy" id="1488331"/>
    <lineage>
        <taxon>Bacteria</taxon>
        <taxon>Bacillati</taxon>
        <taxon>Bacillota</taxon>
        <taxon>Clostridia</taxon>
        <taxon>Eubacteriales</taxon>
        <taxon>Eubacteriales Family XII. Incertae Sedis</taxon>
        <taxon>Fusibacter</taxon>
    </lineage>
</organism>
<feature type="chain" id="PRO_5046390488" description="FMN-binding protein" evidence="1">
    <location>
        <begin position="23"/>
        <end position="301"/>
    </location>
</feature>
<proteinExistence type="predicted"/>
<dbReference type="EMBL" id="JARYZI010000014">
    <property type="protein sequence ID" value="MDH8679610.1"/>
    <property type="molecule type" value="Genomic_DNA"/>
</dbReference>
<keyword evidence="1" id="KW-0732">Signal</keyword>
<evidence type="ECO:0000313" key="2">
    <source>
        <dbReference type="EMBL" id="MDH8679610.1"/>
    </source>
</evidence>
<comment type="caution">
    <text evidence="2">The sequence shown here is derived from an EMBL/GenBank/DDBJ whole genome shotgun (WGS) entry which is preliminary data.</text>
</comment>
<evidence type="ECO:0000256" key="1">
    <source>
        <dbReference type="SAM" id="SignalP"/>
    </source>
</evidence>
<sequence>MRKLLSLLLVLVMMSSLFIGCAKDEPAVVETTAAETTAAETTAAETTAAGGSLADGIYFATQPTFDAESGWKTVVTIEVKDGKIVNADWNGASVTAGKDKKTTSMDGEYNMVAYGKAQSEWDVQAALAEAYLVENQSFDGLNYSDAEGHTDSITGVSIHVSDFVDLTNEALAAGPVGTGKYVDGSFYAEDADYGDSGWKENASFTVINGFIVAANWNGTSKDTEKDKKTASIDGDYGMVSIGKASSEWHEQAALVEGFLVDTQDFEAVTLTDAEGHTDAITGVSIHVGNFIELAKQALKLR</sequence>
<reference evidence="2 3" key="1">
    <citation type="submission" date="2023-04" db="EMBL/GenBank/DDBJ databases">
        <title>Fusibacter bizertensis strain WBS, isolated from littoral bottom sediments of the Arctic seas - biochemical and genomic analysis.</title>
        <authorList>
            <person name="Brioukhanov A.L."/>
        </authorList>
    </citation>
    <scope>NUCLEOTIDE SEQUENCE [LARGE SCALE GENOMIC DNA]</scope>
    <source>
        <strain evidence="2 3">WBS</strain>
    </source>
</reference>
<feature type="signal peptide" evidence="1">
    <location>
        <begin position="1"/>
        <end position="22"/>
    </location>
</feature>
<dbReference type="RefSeq" id="WP_281095507.1">
    <property type="nucleotide sequence ID" value="NZ_JARYZI010000014.1"/>
</dbReference>
<evidence type="ECO:0008006" key="4">
    <source>
        <dbReference type="Google" id="ProtNLM"/>
    </source>
</evidence>
<keyword evidence="3" id="KW-1185">Reference proteome</keyword>